<evidence type="ECO:0000313" key="2">
    <source>
        <dbReference type="Proteomes" id="UP001595724"/>
    </source>
</evidence>
<dbReference type="Proteomes" id="UP001595724">
    <property type="component" value="Unassembled WGS sequence"/>
</dbReference>
<evidence type="ECO:0000313" key="1">
    <source>
        <dbReference type="EMBL" id="MFC3659041.1"/>
    </source>
</evidence>
<accession>A0ABV7UQW8</accession>
<name>A0ABV7UQW8_9GAMM</name>
<reference evidence="2" key="1">
    <citation type="journal article" date="2019" name="Int. J. Syst. Evol. Microbiol.">
        <title>The Global Catalogue of Microorganisms (GCM) 10K type strain sequencing project: providing services to taxonomists for standard genome sequencing and annotation.</title>
        <authorList>
            <consortium name="The Broad Institute Genomics Platform"/>
            <consortium name="The Broad Institute Genome Sequencing Center for Infectious Disease"/>
            <person name="Wu L."/>
            <person name="Ma J."/>
        </authorList>
    </citation>
    <scope>NUCLEOTIDE SEQUENCE [LARGE SCALE GENOMIC DNA]</scope>
    <source>
        <strain evidence="2">KCTC 42211</strain>
    </source>
</reference>
<sequence>MPITALDIKLRKSQRLTDNPDGGGRMVQAEIVDGEMNNLFPDIGDEERTTGRSTLRKMFVHLDTPDTDTLKDAIGVIVDPPADGNVCTSMFATGSYSDERAAARNRVESYITKGVESRYVLLGNHFIGQMAISMYCMKDAPTPDINDNLCLSTAAPGYEPAEQYMRVRSILSRTTQTFYDEQGAFERDVIVVETVTALLYDFYGQEADRRTAAKPPTRIHETNIIDAASYYSVKRLTEDAVSGALSVKVDSPYVPIVPSTLAETPVSDVLAGLGTVSYVQSGPADSLASNFTSSFSAGIGITRYLGNPFTRGSVSVTVGATTLTDDGNGSLTAAGLSPWGGTVDYGAGSVTVTHSTGAGSTSVSITATPAGPILDQGYSQRVDIVQGNQGYNYLFQLLPLPAAGTVVVDYRALGKWIRLTDNGTGQLLGKPGQGSGTVNYATGSVVITTGALPDIGSAIITSYGTGIVAQRRDTDTEIQPPYLNFLLPDEGITPGSFSITWQVSGAGVTATDDGAGVLKVGATAVGSIVYATGEVGVRPTTLPDVGTGLAIAYDWSPQVTDNFTPTPDAFGVVGFSLGTVPARAGSVNLVWQTSLAGGKLDELPVSVVLKAKDDGAGNIVITNSPQLTAPVGTINYTTGAISLKAGEHDINNVRVPVASFGNGYRLNQVTNGVRRLQFTDGTLITASYQAAAAGETSVTDEIALPPVAVDLTPGVLEAVVPGSVRFTFKGATYVDRNGSLYRDIDPVSGSGTYAGSFDYGSGQAVIAGWAPGGTNAISVGSLLTRMFDPGIAQVEFRTPGAPLKAGVFTLRATTLAGEQLTATADINGDITGDRVRGLIDWESGAAAVEFGEMVPAAGNEGEPWYDPDNVVGTDVFKPTLVFAGSVYIGAVVYRSIPLSAVVVGLDPVRLPSDGRVPAFKAGQTVLIHNTQVTSVDTPAAGQALDLGRTGISQIEVRDTVGVPIDSAWYTFDLDAGTFEFSDPLNLGAYTLPVKISDRIDDRRLVAAVQITGEIELNTGLSHAFAAGDSMISTALRLGEANGSLDLQARVQNVFDQNTWTNVWSDVRIGDQAPATFNDTDFPIEVTNADAITERWVVVFTGSTSFEVRGETVGTIAIGSTGTDCAPLNPRTELPYFTIPKEGWGLGWSVANGLRFNTIGGLAPVWMVRTTLPGTPETTTDSFRFQVIGNSAGETP</sequence>
<protein>
    <submittedName>
        <fullName evidence="1">Uncharacterized protein</fullName>
    </submittedName>
</protein>
<dbReference type="RefSeq" id="WP_386706030.1">
    <property type="nucleotide sequence ID" value="NZ_JBHRYF010000001.1"/>
</dbReference>
<proteinExistence type="predicted"/>
<dbReference type="EMBL" id="JBHRYF010000001">
    <property type="protein sequence ID" value="MFC3659041.1"/>
    <property type="molecule type" value="Genomic_DNA"/>
</dbReference>
<keyword evidence="2" id="KW-1185">Reference proteome</keyword>
<gene>
    <name evidence="1" type="ORF">ACFOM9_02975</name>
</gene>
<organism evidence="1 2">
    <name type="scientific">Luteimonas notoginsengisoli</name>
    <dbReference type="NCBI Taxonomy" id="1578200"/>
    <lineage>
        <taxon>Bacteria</taxon>
        <taxon>Pseudomonadati</taxon>
        <taxon>Pseudomonadota</taxon>
        <taxon>Gammaproteobacteria</taxon>
        <taxon>Lysobacterales</taxon>
        <taxon>Lysobacteraceae</taxon>
        <taxon>Luteimonas</taxon>
    </lineage>
</organism>
<comment type="caution">
    <text evidence="1">The sequence shown here is derived from an EMBL/GenBank/DDBJ whole genome shotgun (WGS) entry which is preliminary data.</text>
</comment>